<reference evidence="2" key="1">
    <citation type="submission" date="2023-02" db="EMBL/GenBank/DDBJ databases">
        <title>Description of Roseinatronobacter alkalisoli sp. nov., an alkaliphilic bacerium isolated from soda soil.</title>
        <authorList>
            <person name="Wei W."/>
        </authorList>
    </citation>
    <scope>NUCLEOTIDE SEQUENCE</scope>
    <source>
        <strain evidence="2">HJB301</strain>
    </source>
</reference>
<accession>A0ABT5TA59</accession>
<feature type="transmembrane region" description="Helical" evidence="1">
    <location>
        <begin position="116"/>
        <end position="136"/>
    </location>
</feature>
<feature type="transmembrane region" description="Helical" evidence="1">
    <location>
        <begin position="65"/>
        <end position="86"/>
    </location>
</feature>
<feature type="transmembrane region" description="Helical" evidence="1">
    <location>
        <begin position="182"/>
        <end position="210"/>
    </location>
</feature>
<dbReference type="Proteomes" id="UP001431784">
    <property type="component" value="Unassembled WGS sequence"/>
</dbReference>
<evidence type="ECO:0000313" key="3">
    <source>
        <dbReference type="Proteomes" id="UP001431784"/>
    </source>
</evidence>
<name>A0ABT5TA59_9RHOB</name>
<dbReference type="RefSeq" id="WP_274352661.1">
    <property type="nucleotide sequence ID" value="NZ_JAQZSM010000011.1"/>
</dbReference>
<feature type="transmembrane region" description="Helical" evidence="1">
    <location>
        <begin position="334"/>
        <end position="356"/>
    </location>
</feature>
<feature type="transmembrane region" description="Helical" evidence="1">
    <location>
        <begin position="222"/>
        <end position="241"/>
    </location>
</feature>
<comment type="caution">
    <text evidence="2">The sequence shown here is derived from an EMBL/GenBank/DDBJ whole genome shotgun (WGS) entry which is preliminary data.</text>
</comment>
<feature type="transmembrane region" description="Helical" evidence="1">
    <location>
        <begin position="363"/>
        <end position="380"/>
    </location>
</feature>
<keyword evidence="1" id="KW-0812">Transmembrane</keyword>
<evidence type="ECO:0000313" key="2">
    <source>
        <dbReference type="EMBL" id="MDD7971982.1"/>
    </source>
</evidence>
<keyword evidence="1" id="KW-0472">Membrane</keyword>
<proteinExistence type="predicted"/>
<protein>
    <recommendedName>
        <fullName evidence="4">Oligosaccharide repeat unit polymerase</fullName>
    </recommendedName>
</protein>
<gene>
    <name evidence="2" type="ORF">PUT78_12820</name>
</gene>
<feature type="transmembrane region" description="Helical" evidence="1">
    <location>
        <begin position="262"/>
        <end position="287"/>
    </location>
</feature>
<feature type="transmembrane region" description="Helical" evidence="1">
    <location>
        <begin position="23"/>
        <end position="45"/>
    </location>
</feature>
<evidence type="ECO:0008006" key="4">
    <source>
        <dbReference type="Google" id="ProtNLM"/>
    </source>
</evidence>
<feature type="transmembrane region" description="Helical" evidence="1">
    <location>
        <begin position="386"/>
        <end position="405"/>
    </location>
</feature>
<evidence type="ECO:0000256" key="1">
    <source>
        <dbReference type="SAM" id="Phobius"/>
    </source>
</evidence>
<dbReference type="EMBL" id="JAQZSM010000011">
    <property type="protein sequence ID" value="MDD7971982.1"/>
    <property type="molecule type" value="Genomic_DNA"/>
</dbReference>
<keyword evidence="3" id="KW-1185">Reference proteome</keyword>
<organism evidence="2 3">
    <name type="scientific">Roseinatronobacter alkalisoli</name>
    <dbReference type="NCBI Taxonomy" id="3028235"/>
    <lineage>
        <taxon>Bacteria</taxon>
        <taxon>Pseudomonadati</taxon>
        <taxon>Pseudomonadota</taxon>
        <taxon>Alphaproteobacteria</taxon>
        <taxon>Rhodobacterales</taxon>
        <taxon>Paracoccaceae</taxon>
        <taxon>Roseinatronobacter</taxon>
    </lineage>
</organism>
<keyword evidence="1" id="KW-1133">Transmembrane helix</keyword>
<sequence>MFIYVGALLVAFCVSIFALRRQLALEIAVFPIIMILYFLTTFYIFEVAHEIPIFILHYERGEEYLYALIVITLYPAGILLGFSIPARLSGMRFNTRHVINSAISNLRMRNVARRSVFVELSLFFVGIVPVLIILIFADTSDLYIRDTFPLRSIDGFAMGLADTLFWVSLIAIPIIKNRALKYFSLLALIIVFAAAGERQAFVAPVVFVFFERAVFGRKSFGHIFLIACSFWLLAVLIYLRYQWLGGLKYVSLLFFSFDGDVIGFLVFSVNYMSVFSVVTVSEAMIVFGEDWRAFWYAINPLPSSFADGQREFLNTASLRPNVPYSGLAMMHNHLNVVGVVGVGFVVGLVGFISVLLSPRVNALSVLLLLTFLMVPYIFSLQYNLRAFSRLIYFSGFIFVSYQLLFRRLRFNFLGMHGLKNV</sequence>
<feature type="transmembrane region" description="Helical" evidence="1">
    <location>
        <begin position="156"/>
        <end position="175"/>
    </location>
</feature>